<dbReference type="GO" id="GO:0008237">
    <property type="term" value="F:metallopeptidase activity"/>
    <property type="evidence" value="ECO:0007669"/>
    <property type="project" value="UniProtKB-KW"/>
</dbReference>
<dbReference type="InterPro" id="IPR001915">
    <property type="entry name" value="Peptidase_M48"/>
</dbReference>
<evidence type="ECO:0000256" key="3">
    <source>
        <dbReference type="ARBA" id="ARBA00022801"/>
    </source>
</evidence>
<dbReference type="PANTHER" id="PTHR34978:SF3">
    <property type="entry name" value="SLR0241 PROTEIN"/>
    <property type="match status" value="1"/>
</dbReference>
<dbReference type="Gene3D" id="3.30.2010.10">
    <property type="entry name" value="Metalloproteases ('zincins'), catalytic domain"/>
    <property type="match status" value="1"/>
</dbReference>
<comment type="similarity">
    <text evidence="6">Belongs to the peptidase M48 family.</text>
</comment>
<name>A0ABV2ZJC0_9ACTN</name>
<keyword evidence="10" id="KW-1185">Reference proteome</keyword>
<proteinExistence type="inferred from homology"/>
<evidence type="ECO:0000313" key="10">
    <source>
        <dbReference type="Proteomes" id="UP001550739"/>
    </source>
</evidence>
<keyword evidence="1 6" id="KW-0645">Protease</keyword>
<evidence type="ECO:0000256" key="1">
    <source>
        <dbReference type="ARBA" id="ARBA00022670"/>
    </source>
</evidence>
<keyword evidence="3 6" id="KW-0378">Hydrolase</keyword>
<sequence length="300" mass="31479">MRVDVYTPFLLSLLLAAVSPLVGRRVAPSLAARVLACAAVMSAAATAWSLLLLAATLVGAAPPVVADAREDGRRIPEPVPEVVAFAACALLFVLAYRVFAAVRAECRIRRALQVMCEGQPPDTELIVADSPVAQAFAIPGRAGSLGRILVTSTMLGALSAGERRVLLAHERAHLTHRHARLCTAVTLACAANPVLAPVRHMVVFLVERWADERAAAVVGGRDCTARALARAALTPGCREPSRGLAFIDRAVTRRVVALQTAPLPRLWPLAATVVALGVLTALGAADATGDLLQLFEPALV</sequence>
<accession>A0ABV2ZJC0</accession>
<keyword evidence="7" id="KW-0472">Membrane</keyword>
<dbReference type="Pfam" id="PF01435">
    <property type="entry name" value="Peptidase_M48"/>
    <property type="match status" value="1"/>
</dbReference>
<feature type="transmembrane region" description="Helical" evidence="7">
    <location>
        <begin position="82"/>
        <end position="100"/>
    </location>
</feature>
<evidence type="ECO:0000256" key="7">
    <source>
        <dbReference type="SAM" id="Phobius"/>
    </source>
</evidence>
<dbReference type="EC" id="3.4.24.-" evidence="9"/>
<keyword evidence="4 6" id="KW-0862">Zinc</keyword>
<feature type="transmembrane region" description="Helical" evidence="7">
    <location>
        <begin position="35"/>
        <end position="62"/>
    </location>
</feature>
<keyword evidence="5 6" id="KW-0482">Metalloprotease</keyword>
<dbReference type="EMBL" id="JBEZVE010000009">
    <property type="protein sequence ID" value="MEU3782657.1"/>
    <property type="molecule type" value="Genomic_DNA"/>
</dbReference>
<reference evidence="9 10" key="1">
    <citation type="submission" date="2024-06" db="EMBL/GenBank/DDBJ databases">
        <title>The Natural Products Discovery Center: Release of the First 8490 Sequenced Strains for Exploring Actinobacteria Biosynthetic Diversity.</title>
        <authorList>
            <person name="Kalkreuter E."/>
            <person name="Kautsar S.A."/>
            <person name="Yang D."/>
            <person name="Bader C.D."/>
            <person name="Teijaro C.N."/>
            <person name="Fluegel L."/>
            <person name="Davis C.M."/>
            <person name="Simpson J.R."/>
            <person name="Lauterbach L."/>
            <person name="Steele A.D."/>
            <person name="Gui C."/>
            <person name="Meng S."/>
            <person name="Li G."/>
            <person name="Viehrig K."/>
            <person name="Ye F."/>
            <person name="Su P."/>
            <person name="Kiefer A.F."/>
            <person name="Nichols A."/>
            <person name="Cepeda A.J."/>
            <person name="Yan W."/>
            <person name="Fan B."/>
            <person name="Jiang Y."/>
            <person name="Adhikari A."/>
            <person name="Zheng C.-J."/>
            <person name="Schuster L."/>
            <person name="Cowan T.M."/>
            <person name="Smanski M.J."/>
            <person name="Chevrette M.G."/>
            <person name="De Carvalho L.P.S."/>
            <person name="Shen B."/>
        </authorList>
    </citation>
    <scope>NUCLEOTIDE SEQUENCE [LARGE SCALE GENOMIC DNA]</scope>
    <source>
        <strain evidence="9 10">NPDC033843</strain>
    </source>
</reference>
<feature type="transmembrane region" description="Helical" evidence="7">
    <location>
        <begin position="6"/>
        <end position="23"/>
    </location>
</feature>
<keyword evidence="7" id="KW-0812">Transmembrane</keyword>
<evidence type="ECO:0000256" key="4">
    <source>
        <dbReference type="ARBA" id="ARBA00022833"/>
    </source>
</evidence>
<organism evidence="9 10">
    <name type="scientific">Streptomyces sp. 900129855</name>
    <dbReference type="NCBI Taxonomy" id="3155129"/>
    <lineage>
        <taxon>Bacteria</taxon>
        <taxon>Bacillati</taxon>
        <taxon>Actinomycetota</taxon>
        <taxon>Actinomycetes</taxon>
        <taxon>Kitasatosporales</taxon>
        <taxon>Streptomycetaceae</taxon>
        <taxon>Streptomyces</taxon>
    </lineage>
</organism>
<dbReference type="RefSeq" id="WP_334580267.1">
    <property type="nucleotide sequence ID" value="NZ_JBEZVE010000009.1"/>
</dbReference>
<comment type="cofactor">
    <cofactor evidence="6">
        <name>Zn(2+)</name>
        <dbReference type="ChEBI" id="CHEBI:29105"/>
    </cofactor>
    <text evidence="6">Binds 1 zinc ion per subunit.</text>
</comment>
<evidence type="ECO:0000259" key="8">
    <source>
        <dbReference type="Pfam" id="PF01435"/>
    </source>
</evidence>
<dbReference type="Proteomes" id="UP001550739">
    <property type="component" value="Unassembled WGS sequence"/>
</dbReference>
<keyword evidence="2" id="KW-0479">Metal-binding</keyword>
<evidence type="ECO:0000256" key="2">
    <source>
        <dbReference type="ARBA" id="ARBA00022723"/>
    </source>
</evidence>
<keyword evidence="7" id="KW-1133">Transmembrane helix</keyword>
<evidence type="ECO:0000256" key="5">
    <source>
        <dbReference type="ARBA" id="ARBA00023049"/>
    </source>
</evidence>
<evidence type="ECO:0000313" key="9">
    <source>
        <dbReference type="EMBL" id="MEU3782657.1"/>
    </source>
</evidence>
<feature type="domain" description="Peptidase M48" evidence="8">
    <location>
        <begin position="114"/>
        <end position="190"/>
    </location>
</feature>
<dbReference type="InterPro" id="IPR052173">
    <property type="entry name" value="Beta-lactam_resp_regulator"/>
</dbReference>
<dbReference type="PANTHER" id="PTHR34978">
    <property type="entry name" value="POSSIBLE SENSOR-TRANSDUCER PROTEIN BLAR"/>
    <property type="match status" value="1"/>
</dbReference>
<protein>
    <submittedName>
        <fullName evidence="9">M48 family metalloprotease</fullName>
        <ecNumber evidence="9">3.4.24.-</ecNumber>
    </submittedName>
</protein>
<evidence type="ECO:0000256" key="6">
    <source>
        <dbReference type="RuleBase" id="RU003983"/>
    </source>
</evidence>
<gene>
    <name evidence="9" type="ORF">AB0E89_19145</name>
</gene>
<comment type="caution">
    <text evidence="9">The sequence shown here is derived from an EMBL/GenBank/DDBJ whole genome shotgun (WGS) entry which is preliminary data.</text>
</comment>
<feature type="transmembrane region" description="Helical" evidence="7">
    <location>
        <begin position="266"/>
        <end position="285"/>
    </location>
</feature>